<feature type="chain" id="PRO_5002257303" description="DUF3700 domain-containing protein" evidence="1">
    <location>
        <begin position="17"/>
        <end position="319"/>
    </location>
</feature>
<dbReference type="AlphaFoldDB" id="A0A0D3A325"/>
<dbReference type="PANTHER" id="PTHR45952:SF5">
    <property type="entry name" value="ALUMINUM INDUCED PROTEIN WITH YGL AND LRDR MOTIFS"/>
    <property type="match status" value="1"/>
</dbReference>
<dbReference type="SMART" id="SM01172">
    <property type="entry name" value="DUF3700"/>
    <property type="match status" value="1"/>
</dbReference>
<keyword evidence="4" id="KW-1185">Reference proteome</keyword>
<name>A0A0D3A325_BRAOL</name>
<dbReference type="InterPro" id="IPR024286">
    <property type="entry name" value="DUF3700"/>
</dbReference>
<feature type="signal peptide" evidence="1">
    <location>
        <begin position="1"/>
        <end position="16"/>
    </location>
</feature>
<feature type="domain" description="DUF3700" evidence="2">
    <location>
        <begin position="184"/>
        <end position="316"/>
    </location>
</feature>
<dbReference type="PANTHER" id="PTHR45952">
    <property type="entry name" value="ALUMINUM INDUCED PROTEIN WITH YGL AND LRDR MOTIFS"/>
    <property type="match status" value="1"/>
</dbReference>
<sequence length="319" mass="35086">MEETFLLFLSLPSSLGLPLCLSLVFINNGEPVCESAIQVQYIDEVWSDKNPILPSDPYRRALTGKFGGGGDTLIAMTKKKTPQILKTDTTLKLWVANMSMPAEDDPIEAQQEARPPRSFGAKDEIFCLLPSSLGLPLCLSLVFINNGEPVCESAIQVQYIDEVWSDKNPILPSDPYRRALTGKFGGGGDTLIAMTKKKTPQILKTDTTLKLWVANMSMPAEDDPIEAQQEARPPRSFGAKDEIFCLFQGSLDNLGSLKQQYGLAKNANEVLLVIEAYKTLRDRAPYPANHVVSHLSGDFAFVVFDKSTSALFVAFVSSF</sequence>
<evidence type="ECO:0000313" key="4">
    <source>
        <dbReference type="Proteomes" id="UP000032141"/>
    </source>
</evidence>
<dbReference type="Gene3D" id="3.60.20.10">
    <property type="entry name" value="Glutamine Phosphoribosylpyrophosphate, subunit 1, domain 1"/>
    <property type="match status" value="1"/>
</dbReference>
<reference evidence="3 4" key="1">
    <citation type="journal article" date="2014" name="Genome Biol.">
        <title>Transcriptome and methylome profiling reveals relics of genome dominance in the mesopolyploid Brassica oleracea.</title>
        <authorList>
            <person name="Parkin I.A."/>
            <person name="Koh C."/>
            <person name="Tang H."/>
            <person name="Robinson S.J."/>
            <person name="Kagale S."/>
            <person name="Clarke W.E."/>
            <person name="Town C.D."/>
            <person name="Nixon J."/>
            <person name="Krishnakumar V."/>
            <person name="Bidwell S.L."/>
            <person name="Denoeud F."/>
            <person name="Belcram H."/>
            <person name="Links M.G."/>
            <person name="Just J."/>
            <person name="Clarke C."/>
            <person name="Bender T."/>
            <person name="Huebert T."/>
            <person name="Mason A.S."/>
            <person name="Pires J.C."/>
            <person name="Barker G."/>
            <person name="Moore J."/>
            <person name="Walley P.G."/>
            <person name="Manoli S."/>
            <person name="Batley J."/>
            <person name="Edwards D."/>
            <person name="Nelson M.N."/>
            <person name="Wang X."/>
            <person name="Paterson A.H."/>
            <person name="King G."/>
            <person name="Bancroft I."/>
            <person name="Chalhoub B."/>
            <person name="Sharpe A.G."/>
        </authorList>
    </citation>
    <scope>NUCLEOTIDE SEQUENCE</scope>
    <source>
        <strain evidence="3 4">cv. TO1000</strain>
    </source>
</reference>
<dbReference type="HOGENOM" id="CLU_872526_0_0_1"/>
<evidence type="ECO:0000256" key="1">
    <source>
        <dbReference type="SAM" id="SignalP"/>
    </source>
</evidence>
<dbReference type="InterPro" id="IPR029055">
    <property type="entry name" value="Ntn_hydrolases_N"/>
</dbReference>
<protein>
    <recommendedName>
        <fullName evidence="2">DUF3700 domain-containing protein</fullName>
    </recommendedName>
</protein>
<evidence type="ECO:0000259" key="2">
    <source>
        <dbReference type="SMART" id="SM01172"/>
    </source>
</evidence>
<dbReference type="eggNOG" id="KOG0406">
    <property type="taxonomic scope" value="Eukaryota"/>
</dbReference>
<dbReference type="Gene3D" id="3.40.30.10">
    <property type="entry name" value="Glutaredoxin"/>
    <property type="match status" value="2"/>
</dbReference>
<accession>A0A0D3A325</accession>
<dbReference type="Pfam" id="PF12481">
    <property type="entry name" value="DUF3700"/>
    <property type="match status" value="1"/>
</dbReference>
<dbReference type="InterPro" id="IPR044828">
    <property type="entry name" value="TSJT1-like"/>
</dbReference>
<keyword evidence="1" id="KW-0732">Signal</keyword>
<dbReference type="STRING" id="109376.A0A0D3A325"/>
<organism evidence="3 4">
    <name type="scientific">Brassica oleracea var. oleracea</name>
    <dbReference type="NCBI Taxonomy" id="109376"/>
    <lineage>
        <taxon>Eukaryota</taxon>
        <taxon>Viridiplantae</taxon>
        <taxon>Streptophyta</taxon>
        <taxon>Embryophyta</taxon>
        <taxon>Tracheophyta</taxon>
        <taxon>Spermatophyta</taxon>
        <taxon>Magnoliopsida</taxon>
        <taxon>eudicotyledons</taxon>
        <taxon>Gunneridae</taxon>
        <taxon>Pentapetalae</taxon>
        <taxon>rosids</taxon>
        <taxon>malvids</taxon>
        <taxon>Brassicales</taxon>
        <taxon>Brassicaceae</taxon>
        <taxon>Brassiceae</taxon>
        <taxon>Brassica</taxon>
    </lineage>
</organism>
<evidence type="ECO:0000313" key="3">
    <source>
        <dbReference type="EnsemblPlants" id="Bo1g012000.1"/>
    </source>
</evidence>
<proteinExistence type="predicted"/>
<reference evidence="3" key="2">
    <citation type="submission" date="2015-03" db="UniProtKB">
        <authorList>
            <consortium name="EnsemblPlants"/>
        </authorList>
    </citation>
    <scope>IDENTIFICATION</scope>
</reference>
<dbReference type="EnsemblPlants" id="Bo1g012000.1">
    <property type="protein sequence ID" value="Bo1g012000.1"/>
    <property type="gene ID" value="Bo1g012000"/>
</dbReference>
<dbReference type="Gramene" id="Bo1g012000.1">
    <property type="protein sequence ID" value="Bo1g012000.1"/>
    <property type="gene ID" value="Bo1g012000"/>
</dbReference>
<dbReference type="Proteomes" id="UP000032141">
    <property type="component" value="Chromosome C1"/>
</dbReference>